<evidence type="ECO:0000313" key="2">
    <source>
        <dbReference type="EMBL" id="SDJ86149.1"/>
    </source>
</evidence>
<accession>A0A1G8X672</accession>
<dbReference type="RefSeq" id="WP_043066376.1">
    <property type="nucleotide sequence ID" value="NZ_CCMI01000083.1"/>
</dbReference>
<proteinExistence type="predicted"/>
<dbReference type="InterPro" id="IPR050491">
    <property type="entry name" value="AmpC-like"/>
</dbReference>
<dbReference type="OrthoDB" id="846150at2"/>
<dbReference type="PANTHER" id="PTHR46825">
    <property type="entry name" value="D-ALANYL-D-ALANINE-CARBOXYPEPTIDASE/ENDOPEPTIDASE AMPH"/>
    <property type="match status" value="1"/>
</dbReference>
<dbReference type="EMBL" id="FNED01000030">
    <property type="protein sequence ID" value="SDJ86149.1"/>
    <property type="molecule type" value="Genomic_DNA"/>
</dbReference>
<dbReference type="Proteomes" id="UP000182836">
    <property type="component" value="Unassembled WGS sequence"/>
</dbReference>
<reference evidence="2 3" key="1">
    <citation type="submission" date="2016-10" db="EMBL/GenBank/DDBJ databases">
        <authorList>
            <person name="de Groot N.N."/>
        </authorList>
    </citation>
    <scope>NUCLEOTIDE SEQUENCE [LARGE SCALE GENOMIC DNA]</scope>
    <source>
        <strain evidence="2 3">DSM 2895</strain>
    </source>
</reference>
<dbReference type="Gene3D" id="3.40.710.10">
    <property type="entry name" value="DD-peptidase/beta-lactamase superfamily"/>
    <property type="match status" value="1"/>
</dbReference>
<dbReference type="InterPro" id="IPR012338">
    <property type="entry name" value="Beta-lactam/transpept-like"/>
</dbReference>
<organism evidence="2 3">
    <name type="scientific">Aneurinibacillus migulanus</name>
    <name type="common">Bacillus migulanus</name>
    <dbReference type="NCBI Taxonomy" id="47500"/>
    <lineage>
        <taxon>Bacteria</taxon>
        <taxon>Bacillati</taxon>
        <taxon>Bacillota</taxon>
        <taxon>Bacilli</taxon>
        <taxon>Bacillales</taxon>
        <taxon>Paenibacillaceae</taxon>
        <taxon>Aneurinibacillus group</taxon>
        <taxon>Aneurinibacillus</taxon>
    </lineage>
</organism>
<evidence type="ECO:0000313" key="3">
    <source>
        <dbReference type="Proteomes" id="UP000182836"/>
    </source>
</evidence>
<evidence type="ECO:0000259" key="1">
    <source>
        <dbReference type="Pfam" id="PF00144"/>
    </source>
</evidence>
<name>A0A1G8X672_ANEMI</name>
<dbReference type="SUPFAM" id="SSF56601">
    <property type="entry name" value="beta-lactamase/transpeptidase-like"/>
    <property type="match status" value="1"/>
</dbReference>
<protein>
    <submittedName>
        <fullName evidence="2">CubicO group peptidase, beta-lactamase class C family</fullName>
    </submittedName>
</protein>
<dbReference type="InterPro" id="IPR001466">
    <property type="entry name" value="Beta-lactam-related"/>
</dbReference>
<dbReference type="Pfam" id="PF00144">
    <property type="entry name" value="Beta-lactamase"/>
    <property type="match status" value="1"/>
</dbReference>
<dbReference type="AlphaFoldDB" id="A0A1G8X672"/>
<gene>
    <name evidence="2" type="ORF">SAMN04487909_13060</name>
</gene>
<sequence>MESIQARVRSMIQKHMEKNQSVGISVAVVQNENTILSEGFGNAQIHEYTTPMTADTLMNLQSVSKIILAISIMQLVEKGQIQLDDPVVKYLPYFQTKNKEISDRITIKHLLTHTGGFPQAIGVTHMIAPNAKEIFSDTPDEYEEALSYYGLTEEEVLRIRSREDITKWFAAFELTRKPGEEWEYFTAGYTLLADVLEKVTKMKWEEYIQKYIFEPLEMNDTTTYMKEYINSNQKAQYYLLEGLKQIPLPVNQLAAPSGFVYSTANDMAKFMSHIVGGESNTLIRSSSLKEMLNPHVRVCSEWEREGNPTYYGYGFFVEEFQGTTLVEHDGSQLGVRAIISMVPSAEIAVAILMNCDDKHYYQLARNILRLLLDDKKSCYLKNSIR</sequence>
<dbReference type="PANTHER" id="PTHR46825:SF9">
    <property type="entry name" value="BETA-LACTAMASE-RELATED DOMAIN-CONTAINING PROTEIN"/>
    <property type="match status" value="1"/>
</dbReference>
<feature type="domain" description="Beta-lactamase-related" evidence="1">
    <location>
        <begin position="8"/>
        <end position="366"/>
    </location>
</feature>